<gene>
    <name evidence="4" type="ORF">GQF01_31980</name>
</gene>
<protein>
    <submittedName>
        <fullName evidence="4">Uncharacterized protein</fullName>
    </submittedName>
</protein>
<dbReference type="RefSeq" id="WP_161411171.1">
    <property type="nucleotide sequence ID" value="NZ_WTUZ01000040.1"/>
</dbReference>
<dbReference type="EMBL" id="WTUZ01000040">
    <property type="protein sequence ID" value="MZQ86736.1"/>
    <property type="molecule type" value="Genomic_DNA"/>
</dbReference>
<dbReference type="Pfam" id="PF00023">
    <property type="entry name" value="Ank"/>
    <property type="match status" value="1"/>
</dbReference>
<dbReference type="Gene3D" id="1.25.40.20">
    <property type="entry name" value="Ankyrin repeat-containing domain"/>
    <property type="match status" value="3"/>
</dbReference>
<dbReference type="InterPro" id="IPR002110">
    <property type="entry name" value="Ankyrin_rpt"/>
</dbReference>
<dbReference type="PROSITE" id="PS50297">
    <property type="entry name" value="ANK_REP_REGION"/>
    <property type="match status" value="3"/>
</dbReference>
<feature type="repeat" description="ANK" evidence="3">
    <location>
        <begin position="55"/>
        <end position="87"/>
    </location>
</feature>
<accession>A0A6L8VAQ9</accession>
<feature type="repeat" description="ANK" evidence="3">
    <location>
        <begin position="345"/>
        <end position="377"/>
    </location>
</feature>
<organism evidence="4 5">
    <name type="scientific">Paenibacillus silvestris</name>
    <dbReference type="NCBI Taxonomy" id="2606219"/>
    <lineage>
        <taxon>Bacteria</taxon>
        <taxon>Bacillati</taxon>
        <taxon>Bacillota</taxon>
        <taxon>Bacilli</taxon>
        <taxon>Bacillales</taxon>
        <taxon>Paenibacillaceae</taxon>
        <taxon>Paenibacillus</taxon>
    </lineage>
</organism>
<dbReference type="AlphaFoldDB" id="A0A6L8VAQ9"/>
<proteinExistence type="predicted"/>
<dbReference type="InterPro" id="IPR036770">
    <property type="entry name" value="Ankyrin_rpt-contain_sf"/>
</dbReference>
<feature type="repeat" description="ANK" evidence="3">
    <location>
        <begin position="145"/>
        <end position="174"/>
    </location>
</feature>
<dbReference type="Pfam" id="PF12796">
    <property type="entry name" value="Ank_2"/>
    <property type="match status" value="2"/>
</dbReference>
<dbReference type="SUPFAM" id="SSF48403">
    <property type="entry name" value="Ankyrin repeat"/>
    <property type="match status" value="2"/>
</dbReference>
<evidence type="ECO:0000313" key="5">
    <source>
        <dbReference type="Proteomes" id="UP000481087"/>
    </source>
</evidence>
<sequence length="435" mass="48082">MTDTKNNSHPMDDQDNKVVQQFKQAVDNNDPQAVGNLLQSHPFLVKRINEPCFAFDTPAIVIAAYRGKREMVDVLLQYGADINAKSKWWAGGFGVLHHDHHQLSQYLIERGAHVDPHAAAALGMIDALQKMVEENPAVVNQRGPDGQVPLHYAVSPEVIDFLLNHGADINMRDIDHYSTPAQYAVNNPDKCRHLIHRGARTDIFMAIKLGDIEIVRNLLHEDSNALQVQMGKGDFTSGESTGGHIYEYSIGVAARPLFLAAHLGHEAIIDVMLPYSSVEQKLLLACMRADTKTVHNLIREYQDIIHSLDLEDQSIITDAAWDHRAEAVRLMLDVGFQPDARRNNHSMTALHRAAIRGDREIVQLLLGHGASTDIVNEYGGTPLNSCIWGSANYQDPQGDYAAVAECLIAAGVRLPEQALGSEVVKSVLVRYGVPE</sequence>
<reference evidence="4 5" key="1">
    <citation type="submission" date="2019-12" db="EMBL/GenBank/DDBJ databases">
        <title>Paenibacillus sp. nov. sp. isolated from soil.</title>
        <authorList>
            <person name="Kim J."/>
            <person name="Jeong S.E."/>
            <person name="Jung H.S."/>
            <person name="Jeon C.O."/>
        </authorList>
    </citation>
    <scope>NUCLEOTIDE SEQUENCE [LARGE SCALE GENOMIC DNA]</scope>
    <source>
        <strain evidence="4 5">5J-6</strain>
    </source>
</reference>
<keyword evidence="1" id="KW-0677">Repeat</keyword>
<comment type="caution">
    <text evidence="4">The sequence shown here is derived from an EMBL/GenBank/DDBJ whole genome shotgun (WGS) entry which is preliminary data.</text>
</comment>
<evidence type="ECO:0000313" key="4">
    <source>
        <dbReference type="EMBL" id="MZQ86736.1"/>
    </source>
</evidence>
<dbReference type="PANTHER" id="PTHR24198:SF165">
    <property type="entry name" value="ANKYRIN REPEAT-CONTAINING PROTEIN-RELATED"/>
    <property type="match status" value="1"/>
</dbReference>
<dbReference type="PANTHER" id="PTHR24198">
    <property type="entry name" value="ANKYRIN REPEAT AND PROTEIN KINASE DOMAIN-CONTAINING PROTEIN"/>
    <property type="match status" value="1"/>
</dbReference>
<keyword evidence="2 3" id="KW-0040">ANK repeat</keyword>
<dbReference type="SMART" id="SM00248">
    <property type="entry name" value="ANK"/>
    <property type="match status" value="6"/>
</dbReference>
<dbReference type="PROSITE" id="PS50088">
    <property type="entry name" value="ANK_REPEAT"/>
    <property type="match status" value="3"/>
</dbReference>
<evidence type="ECO:0000256" key="2">
    <source>
        <dbReference type="ARBA" id="ARBA00023043"/>
    </source>
</evidence>
<evidence type="ECO:0000256" key="3">
    <source>
        <dbReference type="PROSITE-ProRule" id="PRU00023"/>
    </source>
</evidence>
<name>A0A6L8VAQ9_9BACL</name>
<evidence type="ECO:0000256" key="1">
    <source>
        <dbReference type="ARBA" id="ARBA00022737"/>
    </source>
</evidence>
<dbReference type="Proteomes" id="UP000481087">
    <property type="component" value="Unassembled WGS sequence"/>
</dbReference>
<keyword evidence="5" id="KW-1185">Reference proteome</keyword>